<dbReference type="PROSITE" id="PS51257">
    <property type="entry name" value="PROKAR_LIPOPROTEIN"/>
    <property type="match status" value="1"/>
</dbReference>
<dbReference type="EMBL" id="BAABAS010000004">
    <property type="protein sequence ID" value="GAA4227585.1"/>
    <property type="molecule type" value="Genomic_DNA"/>
</dbReference>
<gene>
    <name evidence="1" type="ORF">GCM10022254_15640</name>
</gene>
<proteinExistence type="predicted"/>
<comment type="caution">
    <text evidence="1">The sequence shown here is derived from an EMBL/GenBank/DDBJ whole genome shotgun (WGS) entry which is preliminary data.</text>
</comment>
<protein>
    <submittedName>
        <fullName evidence="1">Uncharacterized protein</fullName>
    </submittedName>
</protein>
<dbReference type="InterPro" id="IPR027417">
    <property type="entry name" value="P-loop_NTPase"/>
</dbReference>
<dbReference type="SUPFAM" id="SSF52540">
    <property type="entry name" value="P-loop containing nucleoside triphosphate hydrolases"/>
    <property type="match status" value="1"/>
</dbReference>
<accession>A0ABP8BVH8</accession>
<dbReference type="RefSeq" id="WP_344892020.1">
    <property type="nucleotide sequence ID" value="NZ_BAABAS010000004.1"/>
</dbReference>
<organism evidence="1 2">
    <name type="scientific">Actinomadura meridiana</name>
    <dbReference type="NCBI Taxonomy" id="559626"/>
    <lineage>
        <taxon>Bacteria</taxon>
        <taxon>Bacillati</taxon>
        <taxon>Actinomycetota</taxon>
        <taxon>Actinomycetes</taxon>
        <taxon>Streptosporangiales</taxon>
        <taxon>Thermomonosporaceae</taxon>
        <taxon>Actinomadura</taxon>
    </lineage>
</organism>
<reference evidence="2" key="1">
    <citation type="journal article" date="2019" name="Int. J. Syst. Evol. Microbiol.">
        <title>The Global Catalogue of Microorganisms (GCM) 10K type strain sequencing project: providing services to taxonomists for standard genome sequencing and annotation.</title>
        <authorList>
            <consortium name="The Broad Institute Genomics Platform"/>
            <consortium name="The Broad Institute Genome Sequencing Center for Infectious Disease"/>
            <person name="Wu L."/>
            <person name="Ma J."/>
        </authorList>
    </citation>
    <scope>NUCLEOTIDE SEQUENCE [LARGE SCALE GENOMIC DNA]</scope>
    <source>
        <strain evidence="2">JCM 17440</strain>
    </source>
</reference>
<keyword evidence="2" id="KW-1185">Reference proteome</keyword>
<sequence length="321" mass="35055">MTEPNRTEPKRNPLARGDDPFTSAPPLVCACGNECRKCHVDVDGTQACFDRFAQVLGTLGNLQDRGLFVAVSGPSSSGKTSLINRCADLAARVLDKAGARVMPVPLTGIGQGPGVTADERAFMVAERLRTKVEGNQSVFDPEVYQAPRSYGTGRSLYPEDFTRAVSDAVRDGAVLIVRTPRTDRAIEVQHYWSGTSRKLLIFAETTLRDLPGVPDQPQDEARPLHLRVGLLNPGDAAEFARTRIDVPGRGQDFPDLDVDAVERLFGGSQLFPIGAIQTLLYNVYAHYSSNPWPAGNVIRLADLEHHIQRQYTRHGPAGREG</sequence>
<evidence type="ECO:0000313" key="2">
    <source>
        <dbReference type="Proteomes" id="UP001501710"/>
    </source>
</evidence>
<evidence type="ECO:0000313" key="1">
    <source>
        <dbReference type="EMBL" id="GAA4227585.1"/>
    </source>
</evidence>
<dbReference type="Proteomes" id="UP001501710">
    <property type="component" value="Unassembled WGS sequence"/>
</dbReference>
<name>A0ABP8BVH8_9ACTN</name>